<evidence type="ECO:0000256" key="6">
    <source>
        <dbReference type="ARBA" id="ARBA00023136"/>
    </source>
</evidence>
<reference evidence="8 9" key="1">
    <citation type="journal article" date="2016" name="Nat. Commun.">
        <title>Thousands of microbial genomes shed light on interconnected biogeochemical processes in an aquifer system.</title>
        <authorList>
            <person name="Anantharaman K."/>
            <person name="Brown C.T."/>
            <person name="Hug L.A."/>
            <person name="Sharon I."/>
            <person name="Castelle C.J."/>
            <person name="Probst A.J."/>
            <person name="Thomas B.C."/>
            <person name="Singh A."/>
            <person name="Wilkins M.J."/>
            <person name="Karaoz U."/>
            <person name="Brodie E.L."/>
            <person name="Williams K.H."/>
            <person name="Hubbard S.S."/>
            <person name="Banfield J.F."/>
        </authorList>
    </citation>
    <scope>NUCLEOTIDE SEQUENCE [LARGE SCALE GENOMIC DNA]</scope>
    <source>
        <strain evidence="9">RIFCSPLOWO2_12_FULL_64_10</strain>
    </source>
</reference>
<keyword evidence="3" id="KW-1003">Cell membrane</keyword>
<evidence type="ECO:0000256" key="7">
    <source>
        <dbReference type="SAM" id="Phobius"/>
    </source>
</evidence>
<evidence type="ECO:0000256" key="1">
    <source>
        <dbReference type="ARBA" id="ARBA00004651"/>
    </source>
</evidence>
<dbReference type="InterPro" id="IPR052518">
    <property type="entry name" value="CHR_Transporter"/>
</dbReference>
<evidence type="ECO:0000256" key="3">
    <source>
        <dbReference type="ARBA" id="ARBA00022475"/>
    </source>
</evidence>
<comment type="subcellular location">
    <subcellularLocation>
        <location evidence="1">Cell membrane</location>
        <topology evidence="1">Multi-pass membrane protein</topology>
    </subcellularLocation>
</comment>
<evidence type="ECO:0000256" key="5">
    <source>
        <dbReference type="ARBA" id="ARBA00022989"/>
    </source>
</evidence>
<dbReference type="PANTHER" id="PTHR43663:SF1">
    <property type="entry name" value="CHROMATE TRANSPORTER"/>
    <property type="match status" value="1"/>
</dbReference>
<comment type="similarity">
    <text evidence="2">Belongs to the chromate ion transporter (CHR) (TC 2.A.51) family.</text>
</comment>
<keyword evidence="5 7" id="KW-1133">Transmembrane helix</keyword>
<evidence type="ECO:0000313" key="8">
    <source>
        <dbReference type="EMBL" id="OGG56235.1"/>
    </source>
</evidence>
<evidence type="ECO:0000256" key="4">
    <source>
        <dbReference type="ARBA" id="ARBA00022692"/>
    </source>
</evidence>
<evidence type="ECO:0000313" key="9">
    <source>
        <dbReference type="Proteomes" id="UP000178606"/>
    </source>
</evidence>
<gene>
    <name evidence="8" type="ORF">A3F84_10220</name>
</gene>
<dbReference type="PANTHER" id="PTHR43663">
    <property type="entry name" value="CHROMATE TRANSPORT PROTEIN-RELATED"/>
    <property type="match status" value="1"/>
</dbReference>
<dbReference type="Proteomes" id="UP000178606">
    <property type="component" value="Unassembled WGS sequence"/>
</dbReference>
<feature type="transmembrane region" description="Helical" evidence="7">
    <location>
        <begin position="12"/>
        <end position="31"/>
    </location>
</feature>
<dbReference type="EMBL" id="MFKF01000040">
    <property type="protein sequence ID" value="OGG56235.1"/>
    <property type="molecule type" value="Genomic_DNA"/>
</dbReference>
<keyword evidence="4 7" id="KW-0812">Transmembrane</keyword>
<dbReference type="AlphaFoldDB" id="A0A1F6D4D5"/>
<proteinExistence type="inferred from homology"/>
<protein>
    <recommendedName>
        <fullName evidence="10">Chromate transporter</fullName>
    </recommendedName>
</protein>
<dbReference type="GO" id="GO:0005886">
    <property type="term" value="C:plasma membrane"/>
    <property type="evidence" value="ECO:0007669"/>
    <property type="project" value="UniProtKB-SubCell"/>
</dbReference>
<feature type="transmembrane region" description="Helical" evidence="7">
    <location>
        <begin position="153"/>
        <end position="184"/>
    </location>
</feature>
<name>A0A1F6D4D5_HANXR</name>
<dbReference type="Pfam" id="PF02417">
    <property type="entry name" value="Chromate_transp"/>
    <property type="match status" value="1"/>
</dbReference>
<dbReference type="GO" id="GO:0015109">
    <property type="term" value="F:chromate transmembrane transporter activity"/>
    <property type="evidence" value="ECO:0007669"/>
    <property type="project" value="InterPro"/>
</dbReference>
<organism evidence="8 9">
    <name type="scientific">Handelsmanbacteria sp. (strain RIFCSPLOWO2_12_FULL_64_10)</name>
    <dbReference type="NCBI Taxonomy" id="1817868"/>
    <lineage>
        <taxon>Bacteria</taxon>
        <taxon>Candidatus Handelsmaniibacteriota</taxon>
    </lineage>
</organism>
<accession>A0A1F6D4D5</accession>
<dbReference type="InterPro" id="IPR003370">
    <property type="entry name" value="Chromate_transpt"/>
</dbReference>
<evidence type="ECO:0008006" key="10">
    <source>
        <dbReference type="Google" id="ProtNLM"/>
    </source>
</evidence>
<evidence type="ECO:0000256" key="2">
    <source>
        <dbReference type="ARBA" id="ARBA00005262"/>
    </source>
</evidence>
<sequence length="185" mass="19889">MPLQKVKMLWDVFVAFGKVGVLAYGGGPSMIPLMQEEVVEVNRWLTVEEFTDALAMGNALPGPIATKMSAYVGYKIAGGWGAFAGLAGTVCPSLALMLILATFFFEYRNHPKVQSMLKGVRPAVVALLAQVTYEVAQKSYPFQAKMASAWGTYLITGATFGAVIFLGLHPAWAILASAVIGYLVY</sequence>
<comment type="caution">
    <text evidence="8">The sequence shown here is derived from an EMBL/GenBank/DDBJ whole genome shotgun (WGS) entry which is preliminary data.</text>
</comment>
<keyword evidence="6 7" id="KW-0472">Membrane</keyword>
<feature type="transmembrane region" description="Helical" evidence="7">
    <location>
        <begin position="80"/>
        <end position="104"/>
    </location>
</feature>